<protein>
    <submittedName>
        <fullName evidence="2">Periplasmic nitrate reductase, NapE protein</fullName>
    </submittedName>
</protein>
<name>A0ABW7GRU9_9BURK</name>
<dbReference type="InterPro" id="IPR010649">
    <property type="entry name" value="NapE_TorE"/>
</dbReference>
<keyword evidence="1" id="KW-0472">Membrane</keyword>
<dbReference type="NCBIfam" id="TIGR02973">
    <property type="entry name" value="nitrate_rd_NapE"/>
    <property type="match status" value="1"/>
</dbReference>
<sequence>MLEPTGGRLPDGPPSTRTEELRSFLFLSIVMAPVLAVMVVAGYGFAIWIYQMFAGPPGS</sequence>
<evidence type="ECO:0000313" key="3">
    <source>
        <dbReference type="Proteomes" id="UP001606302"/>
    </source>
</evidence>
<organism evidence="2 3">
    <name type="scientific">Pelomonas lactea</name>
    <dbReference type="NCBI Taxonomy" id="3299030"/>
    <lineage>
        <taxon>Bacteria</taxon>
        <taxon>Pseudomonadati</taxon>
        <taxon>Pseudomonadota</taxon>
        <taxon>Betaproteobacteria</taxon>
        <taxon>Burkholderiales</taxon>
        <taxon>Sphaerotilaceae</taxon>
        <taxon>Roseateles</taxon>
    </lineage>
</organism>
<keyword evidence="3" id="KW-1185">Reference proteome</keyword>
<evidence type="ECO:0000313" key="2">
    <source>
        <dbReference type="EMBL" id="MFG6464698.1"/>
    </source>
</evidence>
<accession>A0ABW7GRU9</accession>
<comment type="caution">
    <text evidence="2">The sequence shown here is derived from an EMBL/GenBank/DDBJ whole genome shotgun (WGS) entry which is preliminary data.</text>
</comment>
<evidence type="ECO:0000256" key="1">
    <source>
        <dbReference type="SAM" id="Phobius"/>
    </source>
</evidence>
<dbReference type="RefSeq" id="WP_394514182.1">
    <property type="nucleotide sequence ID" value="NZ_JBIGHX010000011.1"/>
</dbReference>
<keyword evidence="1" id="KW-0812">Transmembrane</keyword>
<dbReference type="Proteomes" id="UP001606302">
    <property type="component" value="Unassembled WGS sequence"/>
</dbReference>
<reference evidence="2 3" key="1">
    <citation type="submission" date="2024-08" db="EMBL/GenBank/DDBJ databases">
        <authorList>
            <person name="Lu H."/>
        </authorList>
    </citation>
    <scope>NUCLEOTIDE SEQUENCE [LARGE SCALE GENOMIC DNA]</scope>
    <source>
        <strain evidence="2 3">DXS20W</strain>
    </source>
</reference>
<gene>
    <name evidence="2" type="primary">napE</name>
    <name evidence="2" type="ORF">ACG04Q_24210</name>
</gene>
<keyword evidence="1" id="KW-1133">Transmembrane helix</keyword>
<dbReference type="EMBL" id="JBIGHX010000011">
    <property type="protein sequence ID" value="MFG6464698.1"/>
    <property type="molecule type" value="Genomic_DNA"/>
</dbReference>
<feature type="transmembrane region" description="Helical" evidence="1">
    <location>
        <begin position="24"/>
        <end position="50"/>
    </location>
</feature>
<proteinExistence type="predicted"/>
<dbReference type="InterPro" id="IPR004448">
    <property type="entry name" value="Nitrate_reductase_NapE"/>
</dbReference>
<dbReference type="Pfam" id="PF06796">
    <property type="entry name" value="NapE"/>
    <property type="match status" value="1"/>
</dbReference>